<dbReference type="EMBL" id="SJPJ01000001">
    <property type="protein sequence ID" value="TWT80267.1"/>
    <property type="molecule type" value="Genomic_DNA"/>
</dbReference>
<evidence type="ECO:0000313" key="2">
    <source>
        <dbReference type="Proteomes" id="UP000315010"/>
    </source>
</evidence>
<name>A0A5C5Z0A4_9BACT</name>
<accession>A0A5C5Z0A4</accession>
<keyword evidence="2" id="KW-1185">Reference proteome</keyword>
<proteinExistence type="predicted"/>
<gene>
    <name evidence="1" type="ORF">CA13_16800</name>
</gene>
<sequence>MDLPPRIFIESRLEFPQIPFLDVFTTKFIFRLFYTIRLDGSYYFIYTTTSFLCRKYSDFTQGRPDAPDPN</sequence>
<dbReference type="AlphaFoldDB" id="A0A5C5Z0A4"/>
<evidence type="ECO:0000313" key="1">
    <source>
        <dbReference type="EMBL" id="TWT80267.1"/>
    </source>
</evidence>
<protein>
    <submittedName>
        <fullName evidence="1">Uncharacterized protein</fullName>
    </submittedName>
</protein>
<dbReference type="Proteomes" id="UP000315010">
    <property type="component" value="Unassembled WGS sequence"/>
</dbReference>
<comment type="caution">
    <text evidence="1">The sequence shown here is derived from an EMBL/GenBank/DDBJ whole genome shotgun (WGS) entry which is preliminary data.</text>
</comment>
<reference evidence="1 2" key="1">
    <citation type="submission" date="2019-02" db="EMBL/GenBank/DDBJ databases">
        <title>Deep-cultivation of Planctomycetes and their phenomic and genomic characterization uncovers novel biology.</title>
        <authorList>
            <person name="Wiegand S."/>
            <person name="Jogler M."/>
            <person name="Boedeker C."/>
            <person name="Pinto D."/>
            <person name="Vollmers J."/>
            <person name="Rivas-Marin E."/>
            <person name="Kohn T."/>
            <person name="Peeters S.H."/>
            <person name="Heuer A."/>
            <person name="Rast P."/>
            <person name="Oberbeckmann S."/>
            <person name="Bunk B."/>
            <person name="Jeske O."/>
            <person name="Meyerdierks A."/>
            <person name="Storesund J.E."/>
            <person name="Kallscheuer N."/>
            <person name="Luecker S."/>
            <person name="Lage O.M."/>
            <person name="Pohl T."/>
            <person name="Merkel B.J."/>
            <person name="Hornburger P."/>
            <person name="Mueller R.-W."/>
            <person name="Bruemmer F."/>
            <person name="Labrenz M."/>
            <person name="Spormann A.M."/>
            <person name="Op Den Camp H."/>
            <person name="Overmann J."/>
            <person name="Amann R."/>
            <person name="Jetten M.S.M."/>
            <person name="Mascher T."/>
            <person name="Medema M.H."/>
            <person name="Devos D.P."/>
            <person name="Kaster A.-K."/>
            <person name="Ovreas L."/>
            <person name="Rohde M."/>
            <person name="Galperin M.Y."/>
            <person name="Jogler C."/>
        </authorList>
    </citation>
    <scope>NUCLEOTIDE SEQUENCE [LARGE SCALE GENOMIC DNA]</scope>
    <source>
        <strain evidence="1 2">CA13</strain>
    </source>
</reference>
<organism evidence="1 2">
    <name type="scientific">Novipirellula herctigrandis</name>
    <dbReference type="NCBI Taxonomy" id="2527986"/>
    <lineage>
        <taxon>Bacteria</taxon>
        <taxon>Pseudomonadati</taxon>
        <taxon>Planctomycetota</taxon>
        <taxon>Planctomycetia</taxon>
        <taxon>Pirellulales</taxon>
        <taxon>Pirellulaceae</taxon>
        <taxon>Novipirellula</taxon>
    </lineage>
</organism>